<comment type="caution">
    <text evidence="3">The sequence shown here is derived from an EMBL/GenBank/DDBJ whole genome shotgun (WGS) entry which is preliminary data.</text>
</comment>
<dbReference type="EMBL" id="QZEW01000165">
    <property type="protein sequence ID" value="RJL00980.1"/>
    <property type="molecule type" value="Genomic_DNA"/>
</dbReference>
<keyword evidence="1" id="KW-0808">Transferase</keyword>
<dbReference type="RefSeq" id="WP_119900994.1">
    <property type="nucleotide sequence ID" value="NZ_QNRC01000011.1"/>
</dbReference>
<dbReference type="AlphaFoldDB" id="A0A418ZT69"/>
<keyword evidence="4" id="KW-1185">Reference proteome</keyword>
<dbReference type="GO" id="GO:0016740">
    <property type="term" value="F:transferase activity"/>
    <property type="evidence" value="ECO:0007669"/>
    <property type="project" value="UniProtKB-KW"/>
</dbReference>
<evidence type="ECO:0000313" key="4">
    <source>
        <dbReference type="Proteomes" id="UP000283587"/>
    </source>
</evidence>
<dbReference type="PANTHER" id="PTHR12203">
    <property type="entry name" value="KDEL LYS-ASP-GLU-LEU CONTAINING - RELATED"/>
    <property type="match status" value="1"/>
</dbReference>
<feature type="domain" description="Glycosyl transferase CAP10" evidence="2">
    <location>
        <begin position="467"/>
        <end position="549"/>
    </location>
</feature>
<name>A0A418ZT69_9RHOB</name>
<evidence type="ECO:0000256" key="1">
    <source>
        <dbReference type="ARBA" id="ARBA00022679"/>
    </source>
</evidence>
<dbReference type="Pfam" id="PF05686">
    <property type="entry name" value="Glyco_transf_90"/>
    <property type="match status" value="1"/>
</dbReference>
<organism evidence="3 4">
    <name type="scientific">Paracoccus siganidrum</name>
    <dbReference type="NCBI Taxonomy" id="1276757"/>
    <lineage>
        <taxon>Bacteria</taxon>
        <taxon>Pseudomonadati</taxon>
        <taxon>Pseudomonadota</taxon>
        <taxon>Alphaproteobacteria</taxon>
        <taxon>Rhodobacterales</taxon>
        <taxon>Paracoccaceae</taxon>
        <taxon>Paracoccus</taxon>
    </lineage>
</organism>
<protein>
    <recommendedName>
        <fullName evidence="2">Glycosyl transferase CAP10 domain-containing protein</fullName>
    </recommendedName>
</protein>
<evidence type="ECO:0000313" key="3">
    <source>
        <dbReference type="EMBL" id="RJL00980.1"/>
    </source>
</evidence>
<dbReference type="InterPro" id="IPR051091">
    <property type="entry name" value="O-Glucosyltr/Glycosyltrsf_90"/>
</dbReference>
<accession>A0A418ZT69</accession>
<dbReference type="InterPro" id="IPR027417">
    <property type="entry name" value="P-loop_NTPase"/>
</dbReference>
<dbReference type="OrthoDB" id="7976614at2"/>
<sequence length="579" mass="63898">MTRKFFQIGFNKCGTTFIARLFQMNGIPALHWLEGALAEDIAYARLTGRQPLQRWAADTVAFTDMESVRYLNMPAIEGFREYAFLDRAYPGSVFLLNTRRLEDWIASRYMHRGGTYARAWAQILGVGLGDLADIWAADWQAHLAGCRAHFAGRREFVEIDIDEAGPQDYRDALSPWFELPHCPPVPGAGVRKVRAGYLPRLARMLDMPRPGADLPEDLRQRTAEALARHARPASVSLDPGKDDAPSPQFALFDAATAEVRAQDGSLLPLRRGEGGKYHLNPAHSGLLRIATTVNDIAEVTGRGTYRLDMRPACRLGSDASHPVAGPVIAPSRRAGARNVFLWPMPWIHRLGNDGFLGPLTRPDPDFADKWDRAVWRGGLAGYASGDGGPDLDRPVEAAIATLLQAPEGSDRFRQARKVLQGSSRLSLMARADADLDAALVADARARAALRRAGLEVPLADRHDDAFLLSHRYLVCLGGTAGPEDFLPLANSHSVVLKEEDGWELFPSGLFQPWQHYIPLQWGAADLPQRLAWARVNPDACRRISAAARQLCAVLADPECRRRHLAQVLRDYRIASGQAA</sequence>
<reference evidence="4" key="1">
    <citation type="submission" date="2018-09" db="EMBL/GenBank/DDBJ databases">
        <title>Paracoccus onubensis nov. sp. a moderate halophilic bacterium isolated from Gruta de las Maravillas (Aracena, Spain).</title>
        <authorList>
            <person name="Jurado V."/>
            <person name="Gutierrez-Patricio S."/>
            <person name="Gonzalez-Pimentel J.L."/>
            <person name="Miller A.Z."/>
            <person name="Laiz L."/>
            <person name="Saiz-Jimenez C."/>
        </authorList>
    </citation>
    <scope>NUCLEOTIDE SEQUENCE [LARGE SCALE GENOMIC DNA]</scope>
    <source>
        <strain evidence="4">DSM 26381</strain>
    </source>
</reference>
<gene>
    <name evidence="3" type="ORF">D3P05_22535</name>
</gene>
<dbReference type="Proteomes" id="UP000283587">
    <property type="component" value="Unassembled WGS sequence"/>
</dbReference>
<dbReference type="PANTHER" id="PTHR12203:SF35">
    <property type="entry name" value="PROTEIN O-GLUCOSYLTRANSFERASE 1"/>
    <property type="match status" value="1"/>
</dbReference>
<dbReference type="SUPFAM" id="SSF52540">
    <property type="entry name" value="P-loop containing nucleoside triphosphate hydrolases"/>
    <property type="match status" value="1"/>
</dbReference>
<dbReference type="InterPro" id="IPR006598">
    <property type="entry name" value="CAP10"/>
</dbReference>
<dbReference type="Gene3D" id="3.40.50.300">
    <property type="entry name" value="P-loop containing nucleotide triphosphate hydrolases"/>
    <property type="match status" value="1"/>
</dbReference>
<evidence type="ECO:0000259" key="2">
    <source>
        <dbReference type="Pfam" id="PF05686"/>
    </source>
</evidence>
<proteinExistence type="predicted"/>